<sequence length="871" mass="96102">MSAIGARPSSQTSNIIFRISETTLTGAAATNVRSGKVREVVVEDELERHFLQKINCPWPGPRPLSVDSPAWSLIGRTESVGHLLALIRRADILVITGSSGVGKTSLLRAGLMPALRRVGFRVVTVQPRHATADGGSAMKMVIDSIGRELSLPLSGGLDENIEQIDELFPDRVVVYLDQFEELIRHSRRSASQLLRSIETLASHTSIRFVVSIRSEFEHQLSGRMGLRQGAFRRERYEVPELVEREHFSAIVASANQVAPKAVDAEVCRIVVNLWSKALSDDKDVGLLDFQALLFCLWNSRSGDSVDMQALKTLEAEATERYGPTSLLEVSIPEAVRLSVKVALDVAQDLHRSKRLNSLHAVNAVMCIRELSKYLGSGSYKIAVERRELAAKALTGIAHQVSEDKISLEDPSIRRLEQMADTPGAEDVLGWLSLPRRTYGLDDYTSGLWPWKEDTENRTSGPLLGKRWEAALFEYYRSFILGIKLLSAAGIVRTNNMSGGKQSVTLIHDRFAIGLQNWREGLAQDFADIAARPIATEGGFFEVDNRNDKPRVIANLRWLHGTISGNLSATVFVNCDFTGTRFSCRFDGVTFVNCMLDDVIFETCEIIGGEAPSLPGRRSVSEQKLGDLPTFRVKADGSYVESLGWYEGRTDKADCLLSLTGGMPAVTASMEKCDSAPLIQPPAHGINIFGGRISGFKMRNCVFDSDGWFQLNGVAGTSIEFADQSGLHLLIIGSALRGLAVTAPLDQTENSQTKPAIKVVADDSILIDLWLGRGLVGHFKALRCRMWQLLNASEQLKVHLWRSPYHSLINVATIEKSDEEGFQVHGLGDVEALVRQVSETIDFRAHPVDKELTDILDWWMRSGSLSGQRQPS</sequence>
<dbReference type="Pfam" id="PF20703">
    <property type="entry name" value="nSTAND1"/>
    <property type="match status" value="1"/>
</dbReference>
<evidence type="ECO:0000313" key="2">
    <source>
        <dbReference type="EMBL" id="QNJ92562.1"/>
    </source>
</evidence>
<dbReference type="InterPro" id="IPR049052">
    <property type="entry name" value="nSTAND1"/>
</dbReference>
<evidence type="ECO:0000313" key="3">
    <source>
        <dbReference type="Proteomes" id="UP000515498"/>
    </source>
</evidence>
<dbReference type="KEGG" id="mflu:HZU40_31325"/>
<reference evidence="2 3" key="1">
    <citation type="submission" date="2020-07" db="EMBL/GenBank/DDBJ databases">
        <title>Draft genome sequence of four isobutane-metabolizing strains capable of cometabolically degrading diverse ether contaminants.</title>
        <authorList>
            <person name="Chen W."/>
            <person name="Faulkner N."/>
            <person name="Smith C."/>
            <person name="Hyman M."/>
        </authorList>
    </citation>
    <scope>NUCLEOTIDE SEQUENCE [LARGE SCALE GENOMIC DNA]</scope>
    <source>
        <strain evidence="2 3">2A</strain>
    </source>
</reference>
<feature type="domain" description="Novel STAND NTPase 1" evidence="1">
    <location>
        <begin position="74"/>
        <end position="311"/>
    </location>
</feature>
<protein>
    <submittedName>
        <fullName evidence="2">AAA family ATPase</fullName>
    </submittedName>
</protein>
<dbReference type="AlphaFoldDB" id="A0A7G8PDZ6"/>
<dbReference type="InterPro" id="IPR027417">
    <property type="entry name" value="P-loop_NTPase"/>
</dbReference>
<dbReference type="EMBL" id="CP059894">
    <property type="protein sequence ID" value="QNJ92562.1"/>
    <property type="molecule type" value="Genomic_DNA"/>
</dbReference>
<gene>
    <name evidence="2" type="ORF">HZU40_31325</name>
</gene>
<organism evidence="2 3">
    <name type="scientific">Mycolicibacterium fluoranthenivorans</name>
    <dbReference type="NCBI Taxonomy" id="258505"/>
    <lineage>
        <taxon>Bacteria</taxon>
        <taxon>Bacillati</taxon>
        <taxon>Actinomycetota</taxon>
        <taxon>Actinomycetes</taxon>
        <taxon>Mycobacteriales</taxon>
        <taxon>Mycobacteriaceae</taxon>
        <taxon>Mycolicibacterium</taxon>
    </lineage>
</organism>
<proteinExistence type="predicted"/>
<dbReference type="Gene3D" id="3.40.50.300">
    <property type="entry name" value="P-loop containing nucleotide triphosphate hydrolases"/>
    <property type="match status" value="1"/>
</dbReference>
<name>A0A7G8PDZ6_9MYCO</name>
<evidence type="ECO:0000259" key="1">
    <source>
        <dbReference type="Pfam" id="PF20703"/>
    </source>
</evidence>
<accession>A0A7G8PDZ6</accession>
<dbReference type="SUPFAM" id="SSF52540">
    <property type="entry name" value="P-loop containing nucleoside triphosphate hydrolases"/>
    <property type="match status" value="1"/>
</dbReference>
<dbReference type="Proteomes" id="UP000515498">
    <property type="component" value="Chromosome"/>
</dbReference>